<organism evidence="3 4">
    <name type="scientific">Nonomuraea aridisoli</name>
    <dbReference type="NCBI Taxonomy" id="2070368"/>
    <lineage>
        <taxon>Bacteria</taxon>
        <taxon>Bacillati</taxon>
        <taxon>Actinomycetota</taxon>
        <taxon>Actinomycetes</taxon>
        <taxon>Streptosporangiales</taxon>
        <taxon>Streptosporangiaceae</taxon>
        <taxon>Nonomuraea</taxon>
    </lineage>
</organism>
<dbReference type="Gene3D" id="3.10.450.50">
    <property type="match status" value="1"/>
</dbReference>
<feature type="region of interest" description="Disordered" evidence="1">
    <location>
        <begin position="27"/>
        <end position="51"/>
    </location>
</feature>
<keyword evidence="4" id="KW-1185">Reference proteome</keyword>
<dbReference type="InterPro" id="IPR032710">
    <property type="entry name" value="NTF2-like_dom_sf"/>
</dbReference>
<evidence type="ECO:0000313" key="4">
    <source>
        <dbReference type="Proteomes" id="UP000249304"/>
    </source>
</evidence>
<gene>
    <name evidence="3" type="ORF">C1J01_38845</name>
</gene>
<dbReference type="SUPFAM" id="SSF54427">
    <property type="entry name" value="NTF2-like"/>
    <property type="match status" value="1"/>
</dbReference>
<comment type="caution">
    <text evidence="3">The sequence shown here is derived from an EMBL/GenBank/DDBJ whole genome shotgun (WGS) entry which is preliminary data.</text>
</comment>
<proteinExistence type="predicted"/>
<evidence type="ECO:0000259" key="2">
    <source>
        <dbReference type="Pfam" id="PF12680"/>
    </source>
</evidence>
<sequence length="215" mass="23271">MSVTVTFSNPRSSNSASAASMIASRASRCLRSRSEPPGASRRSMPPSVLSFPPALSDTGSHMISSIGGWLMETRLDGVAATEHRTRALLGAFERKDLAEVSALLADDSTLTLPMSFSGRTEDAARFTGREEVLGYARDAFTIMGRIRFANVRISVADGGRTSFVRADGDFTTADGRPYRNVYVYSFEWRDGRMVDGAEYGNPITFSTTFAPPESG</sequence>
<reference evidence="3 4" key="1">
    <citation type="submission" date="2018-01" db="EMBL/GenBank/DDBJ databases">
        <title>Draft genome sequence of Nonomuraea sp. KC333.</title>
        <authorList>
            <person name="Sahin N."/>
            <person name="Saygin H."/>
            <person name="Ay H."/>
        </authorList>
    </citation>
    <scope>NUCLEOTIDE SEQUENCE [LARGE SCALE GENOMIC DNA]</scope>
    <source>
        <strain evidence="3 4">KC333</strain>
    </source>
</reference>
<protein>
    <recommendedName>
        <fullName evidence="2">SnoaL-like domain-containing protein</fullName>
    </recommendedName>
</protein>
<feature type="domain" description="SnoaL-like" evidence="2">
    <location>
        <begin position="86"/>
        <end position="194"/>
    </location>
</feature>
<accession>A0A2W2D9A1</accession>
<evidence type="ECO:0000256" key="1">
    <source>
        <dbReference type="SAM" id="MobiDB-lite"/>
    </source>
</evidence>
<dbReference type="EMBL" id="POUD01000264">
    <property type="protein sequence ID" value="PZG08582.1"/>
    <property type="molecule type" value="Genomic_DNA"/>
</dbReference>
<dbReference type="AlphaFoldDB" id="A0A2W2D9A1"/>
<evidence type="ECO:0000313" key="3">
    <source>
        <dbReference type="EMBL" id="PZG08582.1"/>
    </source>
</evidence>
<dbReference type="Proteomes" id="UP000249304">
    <property type="component" value="Unassembled WGS sequence"/>
</dbReference>
<dbReference type="InterPro" id="IPR037401">
    <property type="entry name" value="SnoaL-like"/>
</dbReference>
<dbReference type="Pfam" id="PF12680">
    <property type="entry name" value="SnoaL_2"/>
    <property type="match status" value="1"/>
</dbReference>
<dbReference type="OrthoDB" id="3436119at2"/>
<name>A0A2W2D9A1_9ACTN</name>